<keyword evidence="5" id="KW-0804">Transcription</keyword>
<dbReference type="InterPro" id="IPR013249">
    <property type="entry name" value="RNA_pol_sigma70_r4_t2"/>
</dbReference>
<dbReference type="EMBL" id="MASU01000007">
    <property type="protein sequence ID" value="PXY30866.1"/>
    <property type="molecule type" value="Genomic_DNA"/>
</dbReference>
<evidence type="ECO:0000256" key="2">
    <source>
        <dbReference type="ARBA" id="ARBA00011344"/>
    </source>
</evidence>
<dbReference type="Gene3D" id="1.10.10.10">
    <property type="entry name" value="Winged helix-like DNA-binding domain superfamily/Winged helix DNA-binding domain"/>
    <property type="match status" value="1"/>
</dbReference>
<accession>A0A318M7W4</accession>
<comment type="subunit">
    <text evidence="2">Interacts transiently with the RNA polymerase catalytic core formed by RpoA, RpoB, RpoC and RpoZ (2 alpha, 1 beta, 1 beta' and 1 omega subunit) to form the RNA polymerase holoenzyme that can initiate transcription.</text>
</comment>
<dbReference type="Pfam" id="PF04542">
    <property type="entry name" value="Sigma70_r2"/>
    <property type="match status" value="1"/>
</dbReference>
<dbReference type="AlphaFoldDB" id="A0A318M7W4"/>
<dbReference type="Gene3D" id="3.10.450.50">
    <property type="match status" value="1"/>
</dbReference>
<evidence type="ECO:0000256" key="6">
    <source>
        <dbReference type="SAM" id="MobiDB-lite"/>
    </source>
</evidence>
<dbReference type="Gene3D" id="1.10.1740.10">
    <property type="match status" value="1"/>
</dbReference>
<feature type="compositionally biased region" description="Basic and acidic residues" evidence="6">
    <location>
        <begin position="85"/>
        <end position="97"/>
    </location>
</feature>
<keyword evidence="4" id="KW-0731">Sigma factor</keyword>
<dbReference type="NCBIfam" id="TIGR02937">
    <property type="entry name" value="sigma70-ECF"/>
    <property type="match status" value="1"/>
</dbReference>
<evidence type="ECO:0000313" key="9">
    <source>
        <dbReference type="EMBL" id="PXY30866.1"/>
    </source>
</evidence>
<dbReference type="Proteomes" id="UP000247892">
    <property type="component" value="Unassembled WGS sequence"/>
</dbReference>
<dbReference type="InterPro" id="IPR013324">
    <property type="entry name" value="RNA_pol_sigma_r3/r4-like"/>
</dbReference>
<dbReference type="OrthoDB" id="3211555at2"/>
<evidence type="ECO:0000256" key="4">
    <source>
        <dbReference type="ARBA" id="ARBA00023082"/>
    </source>
</evidence>
<keyword evidence="10" id="KW-1185">Reference proteome</keyword>
<feature type="region of interest" description="Disordered" evidence="6">
    <location>
        <begin position="77"/>
        <end position="98"/>
    </location>
</feature>
<feature type="domain" description="RNA polymerase sigma factor 70 region 4 type 2" evidence="8">
    <location>
        <begin position="107"/>
        <end position="158"/>
    </location>
</feature>
<comment type="similarity">
    <text evidence="1">Belongs to the sigma-70 factor family. ECF subfamily.</text>
</comment>
<dbReference type="InterPro" id="IPR036388">
    <property type="entry name" value="WH-like_DNA-bd_sf"/>
</dbReference>
<dbReference type="PANTHER" id="PTHR30173">
    <property type="entry name" value="SIGMA 19 FACTOR"/>
    <property type="match status" value="1"/>
</dbReference>
<dbReference type="PANTHER" id="PTHR30173:SF43">
    <property type="entry name" value="ECF RNA POLYMERASE SIGMA FACTOR SIGI-RELATED"/>
    <property type="match status" value="1"/>
</dbReference>
<dbReference type="GO" id="GO:0016987">
    <property type="term" value="F:sigma factor activity"/>
    <property type="evidence" value="ECO:0007669"/>
    <property type="project" value="UniProtKB-KW"/>
</dbReference>
<dbReference type="SUPFAM" id="SSF88946">
    <property type="entry name" value="Sigma2 domain of RNA polymerase sigma factors"/>
    <property type="match status" value="1"/>
</dbReference>
<evidence type="ECO:0000256" key="3">
    <source>
        <dbReference type="ARBA" id="ARBA00023015"/>
    </source>
</evidence>
<organism evidence="9 10">
    <name type="scientific">Prauserella flavalba</name>
    <dbReference type="NCBI Taxonomy" id="1477506"/>
    <lineage>
        <taxon>Bacteria</taxon>
        <taxon>Bacillati</taxon>
        <taxon>Actinomycetota</taxon>
        <taxon>Actinomycetes</taxon>
        <taxon>Pseudonocardiales</taxon>
        <taxon>Pseudonocardiaceae</taxon>
        <taxon>Prauserella</taxon>
    </lineage>
</organism>
<dbReference type="InterPro" id="IPR052704">
    <property type="entry name" value="ECF_Sigma-70_Domain"/>
</dbReference>
<sequence length="291" mass="31288">MPDWDALAEVFAGRRDHLWAVAYRILGSATDAEDAVQETWLRLQRGDTREVGNLPGWLTTVVTRICLDLLRSPRRRRETPADPELPDRPGDAADPAREAVQADSVSRALFTVLETLSPAERVAFVLHDVFAVPFAEIAPILERTPQATKRLASRARQRVRAGAGQEPVADLAGHRLLVDAFLAAIRAGDTEALLAVLAPDVVRRVDPALLPDGVPAEVRGATTVAAEARTMSAPARTARPALVDGAPGAVVVRDGHVRLALTFRIVDGLVAEFAVIADPARLSRLTITEVG</sequence>
<protein>
    <submittedName>
        <fullName evidence="9">RNA polymerase subunit sigma-70</fullName>
    </submittedName>
</protein>
<dbReference type="InterPro" id="IPR014284">
    <property type="entry name" value="RNA_pol_sigma-70_dom"/>
</dbReference>
<dbReference type="InterPro" id="IPR013325">
    <property type="entry name" value="RNA_pol_sigma_r2"/>
</dbReference>
<feature type="domain" description="RNA polymerase sigma-70 region 2" evidence="7">
    <location>
        <begin position="15"/>
        <end position="75"/>
    </location>
</feature>
<dbReference type="GO" id="GO:0006352">
    <property type="term" value="P:DNA-templated transcription initiation"/>
    <property type="evidence" value="ECO:0007669"/>
    <property type="project" value="InterPro"/>
</dbReference>
<dbReference type="SUPFAM" id="SSF54427">
    <property type="entry name" value="NTF2-like"/>
    <property type="match status" value="1"/>
</dbReference>
<evidence type="ECO:0000259" key="7">
    <source>
        <dbReference type="Pfam" id="PF04542"/>
    </source>
</evidence>
<dbReference type="InterPro" id="IPR032710">
    <property type="entry name" value="NTF2-like_dom_sf"/>
</dbReference>
<comment type="caution">
    <text evidence="9">The sequence shown here is derived from an EMBL/GenBank/DDBJ whole genome shotgun (WGS) entry which is preliminary data.</text>
</comment>
<proteinExistence type="inferred from homology"/>
<evidence type="ECO:0000256" key="1">
    <source>
        <dbReference type="ARBA" id="ARBA00010641"/>
    </source>
</evidence>
<dbReference type="RefSeq" id="WP_110339108.1">
    <property type="nucleotide sequence ID" value="NZ_MASU01000007.1"/>
</dbReference>
<dbReference type="Pfam" id="PF08281">
    <property type="entry name" value="Sigma70_r4_2"/>
    <property type="match status" value="1"/>
</dbReference>
<keyword evidence="3" id="KW-0805">Transcription regulation</keyword>
<evidence type="ECO:0000313" key="10">
    <source>
        <dbReference type="Proteomes" id="UP000247892"/>
    </source>
</evidence>
<dbReference type="SUPFAM" id="SSF88659">
    <property type="entry name" value="Sigma3 and sigma4 domains of RNA polymerase sigma factors"/>
    <property type="match status" value="1"/>
</dbReference>
<dbReference type="GO" id="GO:0003677">
    <property type="term" value="F:DNA binding"/>
    <property type="evidence" value="ECO:0007669"/>
    <property type="project" value="InterPro"/>
</dbReference>
<gene>
    <name evidence="9" type="ORF">BA062_19980</name>
</gene>
<dbReference type="InterPro" id="IPR007627">
    <property type="entry name" value="RNA_pol_sigma70_r2"/>
</dbReference>
<reference evidence="9 10" key="1">
    <citation type="submission" date="2016-07" db="EMBL/GenBank/DDBJ databases">
        <title>Draft genome sequence of Prauserella sp. YIM 121212, isolated from alkaline soil.</title>
        <authorList>
            <person name="Ruckert C."/>
            <person name="Albersmeier A."/>
            <person name="Jiang C.-L."/>
            <person name="Jiang Y."/>
            <person name="Kalinowski J."/>
            <person name="Schneider O."/>
            <person name="Winkler A."/>
            <person name="Zotchev S.B."/>
        </authorList>
    </citation>
    <scope>NUCLEOTIDE SEQUENCE [LARGE SCALE GENOMIC DNA]</scope>
    <source>
        <strain evidence="9 10">YIM 121212</strain>
    </source>
</reference>
<evidence type="ECO:0000256" key="5">
    <source>
        <dbReference type="ARBA" id="ARBA00023163"/>
    </source>
</evidence>
<evidence type="ECO:0000259" key="8">
    <source>
        <dbReference type="Pfam" id="PF08281"/>
    </source>
</evidence>
<name>A0A318M7W4_9PSEU</name>